<evidence type="ECO:0000313" key="2">
    <source>
        <dbReference type="Proteomes" id="UP001164250"/>
    </source>
</evidence>
<gene>
    <name evidence="1" type="ORF">Patl1_24307</name>
</gene>
<proteinExistence type="predicted"/>
<evidence type="ECO:0000313" key="1">
    <source>
        <dbReference type="EMBL" id="KAJ0078531.1"/>
    </source>
</evidence>
<protein>
    <submittedName>
        <fullName evidence="1">Uncharacterized protein</fullName>
    </submittedName>
</protein>
<accession>A0ACC0ZWH3</accession>
<sequence length="130" mass="14746">MEETSNKEDAPVAFLDRASLATRGKRTTKLHDGEIEEDELLWNQDALKSNKNDIAVNKRTAYNERGWNVPDDAEGERTVRKSPRTAVIVRQAERDAKRAAMQAKMMVWAVNLGHSYPQGPKPWNISLVSR</sequence>
<dbReference type="EMBL" id="CM047909">
    <property type="protein sequence ID" value="KAJ0078531.1"/>
    <property type="molecule type" value="Genomic_DNA"/>
</dbReference>
<organism evidence="1 2">
    <name type="scientific">Pistacia atlantica</name>
    <dbReference type="NCBI Taxonomy" id="434234"/>
    <lineage>
        <taxon>Eukaryota</taxon>
        <taxon>Viridiplantae</taxon>
        <taxon>Streptophyta</taxon>
        <taxon>Embryophyta</taxon>
        <taxon>Tracheophyta</taxon>
        <taxon>Spermatophyta</taxon>
        <taxon>Magnoliopsida</taxon>
        <taxon>eudicotyledons</taxon>
        <taxon>Gunneridae</taxon>
        <taxon>Pentapetalae</taxon>
        <taxon>rosids</taxon>
        <taxon>malvids</taxon>
        <taxon>Sapindales</taxon>
        <taxon>Anacardiaceae</taxon>
        <taxon>Pistacia</taxon>
    </lineage>
</organism>
<comment type="caution">
    <text evidence="1">The sequence shown here is derived from an EMBL/GenBank/DDBJ whole genome shotgun (WGS) entry which is preliminary data.</text>
</comment>
<dbReference type="Proteomes" id="UP001164250">
    <property type="component" value="Chromosome 13"/>
</dbReference>
<name>A0ACC0ZWH3_9ROSI</name>
<keyword evidence="2" id="KW-1185">Reference proteome</keyword>
<reference evidence="2" key="1">
    <citation type="journal article" date="2023" name="G3 (Bethesda)">
        <title>Genome assembly and association tests identify interacting loci associated with vigor, precocity, and sex in interspecific pistachio rootstocks.</title>
        <authorList>
            <person name="Palmer W."/>
            <person name="Jacygrad E."/>
            <person name="Sagayaradj S."/>
            <person name="Cavanaugh K."/>
            <person name="Han R."/>
            <person name="Bertier L."/>
            <person name="Beede B."/>
            <person name="Kafkas S."/>
            <person name="Golino D."/>
            <person name="Preece J."/>
            <person name="Michelmore R."/>
        </authorList>
    </citation>
    <scope>NUCLEOTIDE SEQUENCE [LARGE SCALE GENOMIC DNA]</scope>
</reference>